<dbReference type="EMBL" id="OR427838">
    <property type="protein sequence ID" value="WNO23972.1"/>
    <property type="molecule type" value="Genomic_DNA"/>
</dbReference>
<evidence type="ECO:0000313" key="1">
    <source>
        <dbReference type="EMBL" id="WNO23972.1"/>
    </source>
</evidence>
<proteinExistence type="predicted"/>
<organism evidence="1">
    <name type="scientific">Escherichia phage fDHCT2</name>
    <dbReference type="NCBI Taxonomy" id="3075956"/>
    <lineage>
        <taxon>Viruses</taxon>
        <taxon>Duplodnaviria</taxon>
        <taxon>Heunggongvirae</taxon>
        <taxon>Uroviricota</taxon>
        <taxon>Caudoviricetes</taxon>
    </lineage>
</organism>
<evidence type="ECO:0008006" key="2">
    <source>
        <dbReference type="Google" id="ProtNLM"/>
    </source>
</evidence>
<accession>A0AB38Z1W9</accession>
<gene>
    <name evidence="1" type="ORF">HGJLBNNL_00076</name>
</gene>
<reference evidence="1" key="1">
    <citation type="submission" date="2023-08" db="EMBL/GenBank/DDBJ databases">
        <authorList>
            <person name="Midha T."/>
            <person name="Baranwal S."/>
        </authorList>
    </citation>
    <scope>NUCLEOTIDE SEQUENCE</scope>
</reference>
<protein>
    <recommendedName>
        <fullName evidence="2">Anti-restriction nuclease</fullName>
    </recommendedName>
</protein>
<name>A0AB38Z1W9_9CAUD</name>
<sequence>MNLKQLQIDAIEAYINHVKRLNVTVEDNWGTYVNQPAWDALDHEYIKNISSKTIHGNMEGLKPFLRDMYIATNKEIISSLEYQLRKLRDEQSGS</sequence>